<feature type="domain" description="FAD-binding" evidence="1">
    <location>
        <begin position="2"/>
        <end position="316"/>
    </location>
</feature>
<dbReference type="Proteomes" id="UP001610861">
    <property type="component" value="Unassembled WGS sequence"/>
</dbReference>
<dbReference type="Gene3D" id="3.30.9.10">
    <property type="entry name" value="D-Amino Acid Oxidase, subunit A, domain 2"/>
    <property type="match status" value="1"/>
</dbReference>
<dbReference type="Pfam" id="PF01494">
    <property type="entry name" value="FAD_binding_3"/>
    <property type="match status" value="1"/>
</dbReference>
<proteinExistence type="predicted"/>
<evidence type="ECO:0000313" key="2">
    <source>
        <dbReference type="EMBL" id="MFH8250245.1"/>
    </source>
</evidence>
<dbReference type="InterPro" id="IPR051704">
    <property type="entry name" value="FAD_aromatic-hydroxylase"/>
</dbReference>
<evidence type="ECO:0000259" key="1">
    <source>
        <dbReference type="Pfam" id="PF01494"/>
    </source>
</evidence>
<accession>A0ABW7Q689</accession>
<organism evidence="2 3">
    <name type="scientific">Microbacterium alkaliflavum</name>
    <dbReference type="NCBI Taxonomy" id="3248839"/>
    <lineage>
        <taxon>Bacteria</taxon>
        <taxon>Bacillati</taxon>
        <taxon>Actinomycetota</taxon>
        <taxon>Actinomycetes</taxon>
        <taxon>Micrococcales</taxon>
        <taxon>Microbacteriaceae</taxon>
        <taxon>Microbacterium</taxon>
    </lineage>
</organism>
<dbReference type="SUPFAM" id="SSF51905">
    <property type="entry name" value="FAD/NAD(P)-binding domain"/>
    <property type="match status" value="1"/>
</dbReference>
<gene>
    <name evidence="2" type="ORF">ACH3VR_07760</name>
</gene>
<dbReference type="RefSeq" id="WP_396640176.1">
    <property type="nucleotide sequence ID" value="NZ_JBIQWL010000002.1"/>
</dbReference>
<keyword evidence="3" id="KW-1185">Reference proteome</keyword>
<dbReference type="InterPro" id="IPR036188">
    <property type="entry name" value="FAD/NAD-bd_sf"/>
</dbReference>
<dbReference type="PANTHER" id="PTHR46865:SF8">
    <property type="entry name" value="POSSIBLE OXIDOREDUCTASE"/>
    <property type="match status" value="1"/>
</dbReference>
<reference evidence="2 3" key="1">
    <citation type="submission" date="2024-09" db="EMBL/GenBank/DDBJ databases">
        <authorList>
            <person name="Pan X."/>
        </authorList>
    </citation>
    <scope>NUCLEOTIDE SEQUENCE [LARGE SCALE GENOMIC DNA]</scope>
    <source>
        <strain evidence="2 3">B2969</strain>
    </source>
</reference>
<dbReference type="NCBIfam" id="NF005761">
    <property type="entry name" value="PRK07588.1"/>
    <property type="match status" value="1"/>
</dbReference>
<dbReference type="InterPro" id="IPR002938">
    <property type="entry name" value="FAD-bd"/>
</dbReference>
<dbReference type="PANTHER" id="PTHR46865">
    <property type="entry name" value="OXIDOREDUCTASE-RELATED"/>
    <property type="match status" value="1"/>
</dbReference>
<sequence>MRVLIIGAGIAGPTLAYWLQRFGHEVTLVEHAPRLREGGYVVDFWGAGFDVADRMEIVPRLMDEGYVVREAREVSSSGRRIAHFDPRHVIGISGGRFVTIGRSDLSRAVYDAADGNMETLFRDTVTALNDDGDRVHVEFQHAAPREFDLVVGADGLHSRVRKLVFGPDAAFERYLGITVAAFDVAGYRPRDELVAVMHTEVGDQVLRLALHDDATMFCFMFRYDGDVPQDDVAAQQDLLRRRMRGVGWEVPTILEQMPQARTFYLDRASQIRMPSWSRGRIALIGDAAAAPSLLAGQGSALAMIEAYILAHELHEAHGDHQAAFAGYERRLAQLVRGKQDAATRLGAAFAPRNHLQLLLRNTIVGLMAIPPIANMAMGRSLVDPIHLPPVPVG</sequence>
<comment type="caution">
    <text evidence="2">The sequence shown here is derived from an EMBL/GenBank/DDBJ whole genome shotgun (WGS) entry which is preliminary data.</text>
</comment>
<protein>
    <submittedName>
        <fullName evidence="2">FAD-binding domain</fullName>
    </submittedName>
</protein>
<dbReference type="Gene3D" id="3.50.50.60">
    <property type="entry name" value="FAD/NAD(P)-binding domain"/>
    <property type="match status" value="1"/>
</dbReference>
<dbReference type="EMBL" id="JBIQWL010000002">
    <property type="protein sequence ID" value="MFH8250245.1"/>
    <property type="molecule type" value="Genomic_DNA"/>
</dbReference>
<evidence type="ECO:0000313" key="3">
    <source>
        <dbReference type="Proteomes" id="UP001610861"/>
    </source>
</evidence>
<name>A0ABW7Q689_9MICO</name>
<dbReference type="PRINTS" id="PR00420">
    <property type="entry name" value="RNGMNOXGNASE"/>
</dbReference>